<reference evidence="1 2" key="1">
    <citation type="submission" date="2020-08" db="EMBL/GenBank/DDBJ databases">
        <title>Genome sequence of Rhizobiales bacterium strain IZ6.</title>
        <authorList>
            <person name="Nakai R."/>
            <person name="Naganuma T."/>
        </authorList>
    </citation>
    <scope>NUCLEOTIDE SEQUENCE [LARGE SCALE GENOMIC DNA]</scope>
    <source>
        <strain evidence="1 2">IZ6</strain>
    </source>
</reference>
<evidence type="ECO:0000313" key="2">
    <source>
        <dbReference type="Proteomes" id="UP000515317"/>
    </source>
</evidence>
<dbReference type="Proteomes" id="UP000515317">
    <property type="component" value="Chromosome"/>
</dbReference>
<dbReference type="KEGG" id="tso:IZ6_09440"/>
<gene>
    <name evidence="1" type="ORF">IZ6_09440</name>
</gene>
<proteinExistence type="predicted"/>
<evidence type="ECO:0000313" key="1">
    <source>
        <dbReference type="EMBL" id="BCJ90209.1"/>
    </source>
</evidence>
<organism evidence="1 2">
    <name type="scientific">Terrihabitans soli</name>
    <dbReference type="NCBI Taxonomy" id="708113"/>
    <lineage>
        <taxon>Bacteria</taxon>
        <taxon>Pseudomonadati</taxon>
        <taxon>Pseudomonadota</taxon>
        <taxon>Alphaproteobacteria</taxon>
        <taxon>Hyphomicrobiales</taxon>
        <taxon>Terrihabitans</taxon>
    </lineage>
</organism>
<keyword evidence="2" id="KW-1185">Reference proteome</keyword>
<accession>A0A6S6QMP2</accession>
<sequence length="59" mass="6826">MGIEFLMRLHAENGGGELQRIGNAMIDLAHQQLRLTQLFLARSELRPQFFEFRLKGRGI</sequence>
<name>A0A6S6QMP2_9HYPH</name>
<dbReference type="AlphaFoldDB" id="A0A6S6QMP2"/>
<protein>
    <submittedName>
        <fullName evidence="1">Uncharacterized protein</fullName>
    </submittedName>
</protein>
<dbReference type="EMBL" id="AP023361">
    <property type="protein sequence ID" value="BCJ90209.1"/>
    <property type="molecule type" value="Genomic_DNA"/>
</dbReference>